<dbReference type="InterPro" id="IPR011249">
    <property type="entry name" value="Metalloenz_LuxS/M16"/>
</dbReference>
<dbReference type="PANTHER" id="PTHR43690:SF18">
    <property type="entry name" value="INSULIN-DEGRADING ENZYME-RELATED"/>
    <property type="match status" value="1"/>
</dbReference>
<sequence length="558" mass="64614">MQNSKPVKHKKRNSSTSEKEKWYGTDYSKNPISKELHARCTDISVGNESDHLFKLPERNDFIPDDFTVYAKPTTATDPDKTPPVILENEPSSRLWFKQDEEFLLPKCCVFLHFRSPVVYQDPKHNAISSLFVDLLRDSLTEYSYNAELAGLRYSLSNGRYGFSLNVNGYNQKQKILLEKLVDKMVHFSPDADRFRILKERYVRNLKNFAMEQPYQHAIYFTNILLTDKVWTKDEILKEAESKRKTVLLTFKPSMGFNIFIDLTLEELKSFKPKFLEAMHIEAYVHGNATEDEARKLMDTVRTTIKKSVPLKPLYSTTSHYFQAENRTHSNSALEVVLQTGVENPKVNMLNELLGQIFNEPCFNQLRTQEQLGYIVFSGLRRSNGCQALRFIVQGDKTPDFMDSRLEAFLIQMEETLKNMSHEDFEKHKTALANIRLERPKKLSSMALKLWNEITAEQYHFSRDKAEVDVLKSLTKEELLQFFETAVKCDAPKRQKLSVYVKSTNNKNEESSSEVKPLPKAEKVDDVVAFKSRLSLYELPKPYRDDIPIAGMAEFSAKL</sequence>
<keyword evidence="3" id="KW-0479">Metal-binding</keyword>
<dbReference type="InterPro" id="IPR032632">
    <property type="entry name" value="Peptidase_M16_M"/>
</dbReference>
<name>A0A915HZW7_ROMCU</name>
<dbReference type="Pfam" id="PF22456">
    <property type="entry name" value="PqqF-like_C_4"/>
    <property type="match status" value="1"/>
</dbReference>
<evidence type="ECO:0000256" key="2">
    <source>
        <dbReference type="ARBA" id="ARBA00022670"/>
    </source>
</evidence>
<dbReference type="GO" id="GO:0043171">
    <property type="term" value="P:peptide catabolic process"/>
    <property type="evidence" value="ECO:0007669"/>
    <property type="project" value="TreeGrafter"/>
</dbReference>
<evidence type="ECO:0000256" key="4">
    <source>
        <dbReference type="ARBA" id="ARBA00022801"/>
    </source>
</evidence>
<evidence type="ECO:0000256" key="6">
    <source>
        <dbReference type="ARBA" id="ARBA00023049"/>
    </source>
</evidence>
<keyword evidence="4" id="KW-0378">Hydrolase</keyword>
<dbReference type="OMA" id="IVHFEVK"/>
<dbReference type="Gene3D" id="3.30.830.10">
    <property type="entry name" value="Metalloenzyme, LuxS/M16 peptidase-like"/>
    <property type="match status" value="2"/>
</dbReference>
<dbReference type="Proteomes" id="UP000887565">
    <property type="component" value="Unplaced"/>
</dbReference>
<evidence type="ECO:0000259" key="8">
    <source>
        <dbReference type="Pfam" id="PF16187"/>
    </source>
</evidence>
<feature type="compositionally biased region" description="Basic residues" evidence="7">
    <location>
        <begin position="1"/>
        <end position="13"/>
    </location>
</feature>
<accession>A0A915HZW7</accession>
<evidence type="ECO:0000313" key="11">
    <source>
        <dbReference type="WBParaSite" id="nRc.2.0.1.t06801-RA"/>
    </source>
</evidence>
<dbReference type="WBParaSite" id="nRc.2.0.1.t06801-RA">
    <property type="protein sequence ID" value="nRc.2.0.1.t06801-RA"/>
    <property type="gene ID" value="nRc.2.0.1.g06801"/>
</dbReference>
<dbReference type="PANTHER" id="PTHR43690">
    <property type="entry name" value="NARDILYSIN"/>
    <property type="match status" value="1"/>
</dbReference>
<keyword evidence="2" id="KW-0645">Protease</keyword>
<evidence type="ECO:0000259" key="9">
    <source>
        <dbReference type="Pfam" id="PF22456"/>
    </source>
</evidence>
<dbReference type="GO" id="GO:0005739">
    <property type="term" value="C:mitochondrion"/>
    <property type="evidence" value="ECO:0007669"/>
    <property type="project" value="TreeGrafter"/>
</dbReference>
<keyword evidence="10" id="KW-1185">Reference proteome</keyword>
<comment type="similarity">
    <text evidence="1">Belongs to the peptidase M16 family.</text>
</comment>
<evidence type="ECO:0000256" key="3">
    <source>
        <dbReference type="ARBA" id="ARBA00022723"/>
    </source>
</evidence>
<evidence type="ECO:0000313" key="10">
    <source>
        <dbReference type="Proteomes" id="UP000887565"/>
    </source>
</evidence>
<evidence type="ECO:0000256" key="1">
    <source>
        <dbReference type="ARBA" id="ARBA00007261"/>
    </source>
</evidence>
<organism evidence="10 11">
    <name type="scientific">Romanomermis culicivorax</name>
    <name type="common">Nematode worm</name>
    <dbReference type="NCBI Taxonomy" id="13658"/>
    <lineage>
        <taxon>Eukaryota</taxon>
        <taxon>Metazoa</taxon>
        <taxon>Ecdysozoa</taxon>
        <taxon>Nematoda</taxon>
        <taxon>Enoplea</taxon>
        <taxon>Dorylaimia</taxon>
        <taxon>Mermithida</taxon>
        <taxon>Mermithoidea</taxon>
        <taxon>Mermithidae</taxon>
        <taxon>Romanomermis</taxon>
    </lineage>
</organism>
<dbReference type="AlphaFoldDB" id="A0A915HZW7"/>
<dbReference type="FunFam" id="3.30.830.10:FF:000003">
    <property type="entry name" value="Insulin-degrading enzyme"/>
    <property type="match status" value="1"/>
</dbReference>
<keyword evidence="5" id="KW-0862">Zinc</keyword>
<dbReference type="InterPro" id="IPR050626">
    <property type="entry name" value="Peptidase_M16"/>
</dbReference>
<dbReference type="InterPro" id="IPR054734">
    <property type="entry name" value="PqqF-like_C_4"/>
</dbReference>
<reference evidence="11" key="1">
    <citation type="submission" date="2022-11" db="UniProtKB">
        <authorList>
            <consortium name="WormBaseParasite"/>
        </authorList>
    </citation>
    <scope>IDENTIFICATION</scope>
</reference>
<dbReference type="Pfam" id="PF16187">
    <property type="entry name" value="Peptidase_M16_M"/>
    <property type="match status" value="1"/>
</dbReference>
<dbReference type="GO" id="GO:0051603">
    <property type="term" value="P:proteolysis involved in protein catabolic process"/>
    <property type="evidence" value="ECO:0007669"/>
    <property type="project" value="TreeGrafter"/>
</dbReference>
<dbReference type="GO" id="GO:0004222">
    <property type="term" value="F:metalloendopeptidase activity"/>
    <property type="evidence" value="ECO:0007669"/>
    <property type="project" value="TreeGrafter"/>
</dbReference>
<feature type="domain" description="Coenzyme PQQ synthesis protein F-like C-terminal lobe" evidence="9">
    <location>
        <begin position="352"/>
        <end position="450"/>
    </location>
</feature>
<dbReference type="GO" id="GO:0005829">
    <property type="term" value="C:cytosol"/>
    <property type="evidence" value="ECO:0007669"/>
    <property type="project" value="TreeGrafter"/>
</dbReference>
<feature type="domain" description="Peptidase M16 middle/third" evidence="8">
    <location>
        <begin position="10"/>
        <end position="238"/>
    </location>
</feature>
<dbReference type="SUPFAM" id="SSF63411">
    <property type="entry name" value="LuxS/MPP-like metallohydrolase"/>
    <property type="match status" value="2"/>
</dbReference>
<evidence type="ECO:0000256" key="7">
    <source>
        <dbReference type="SAM" id="MobiDB-lite"/>
    </source>
</evidence>
<evidence type="ECO:0000256" key="5">
    <source>
        <dbReference type="ARBA" id="ARBA00022833"/>
    </source>
</evidence>
<dbReference type="GO" id="GO:0046872">
    <property type="term" value="F:metal ion binding"/>
    <property type="evidence" value="ECO:0007669"/>
    <property type="project" value="UniProtKB-KW"/>
</dbReference>
<protein>
    <submittedName>
        <fullName evidence="11">Insulin-degrading enzyme</fullName>
    </submittedName>
</protein>
<proteinExistence type="inferred from homology"/>
<feature type="region of interest" description="Disordered" evidence="7">
    <location>
        <begin position="1"/>
        <end position="27"/>
    </location>
</feature>
<keyword evidence="6" id="KW-0482">Metalloprotease</keyword>